<gene>
    <name evidence="2" type="ORF">GCM10022214_66770</name>
</gene>
<comment type="caution">
    <text evidence="2">The sequence shown here is derived from an EMBL/GenBank/DDBJ whole genome shotgun (WGS) entry which is preliminary data.</text>
</comment>
<organism evidence="2 3">
    <name type="scientific">Actinomadura miaoliensis</name>
    <dbReference type="NCBI Taxonomy" id="430685"/>
    <lineage>
        <taxon>Bacteria</taxon>
        <taxon>Bacillati</taxon>
        <taxon>Actinomycetota</taxon>
        <taxon>Actinomycetes</taxon>
        <taxon>Streptosporangiales</taxon>
        <taxon>Thermomonosporaceae</taxon>
        <taxon>Actinomadura</taxon>
    </lineage>
</organism>
<feature type="signal peptide" evidence="1">
    <location>
        <begin position="1"/>
        <end position="21"/>
    </location>
</feature>
<proteinExistence type="predicted"/>
<protein>
    <submittedName>
        <fullName evidence="2">Uncharacterized protein</fullName>
    </submittedName>
</protein>
<dbReference type="Proteomes" id="UP001500683">
    <property type="component" value="Unassembled WGS sequence"/>
</dbReference>
<dbReference type="EMBL" id="BAAAZG010000052">
    <property type="protein sequence ID" value="GAA4094690.1"/>
    <property type="molecule type" value="Genomic_DNA"/>
</dbReference>
<feature type="chain" id="PRO_5045158830" evidence="1">
    <location>
        <begin position="22"/>
        <end position="294"/>
    </location>
</feature>
<evidence type="ECO:0000313" key="2">
    <source>
        <dbReference type="EMBL" id="GAA4094690.1"/>
    </source>
</evidence>
<keyword evidence="3" id="KW-1185">Reference proteome</keyword>
<sequence length="294" mass="30899">MRILTVSALTVSLLATGTAVAEARTVHAAVPQARFSAITVAPGGFTAPAVVPQDATSFRVTTTDPDGAYIGLIGLREGVSLQRYLADLEQAYDDTDREAAMAGSRAVERDAVMYGGAAVLPDVPVTFTPRLRPGTYYLIDFKDVGSPGLADKVRKLRVVGGHGAAAAPRAEAEIVQVQTVDGPRFRAPAQLRAGAAVRVTNHSRQFNEAIFMPVPEGTTRAQVGAFFAAVQGGPAAPYPFIGGPVGMVPLSPGRSTVISAALRPGTYALVTWMTDYRTGRMHAAQGMHEIITVK</sequence>
<accession>A0ABP7WQZ1</accession>
<reference evidence="3" key="1">
    <citation type="journal article" date="2019" name="Int. J. Syst. Evol. Microbiol.">
        <title>The Global Catalogue of Microorganisms (GCM) 10K type strain sequencing project: providing services to taxonomists for standard genome sequencing and annotation.</title>
        <authorList>
            <consortium name="The Broad Institute Genomics Platform"/>
            <consortium name="The Broad Institute Genome Sequencing Center for Infectious Disease"/>
            <person name="Wu L."/>
            <person name="Ma J."/>
        </authorList>
    </citation>
    <scope>NUCLEOTIDE SEQUENCE [LARGE SCALE GENOMIC DNA]</scope>
    <source>
        <strain evidence="3">JCM 16702</strain>
    </source>
</reference>
<evidence type="ECO:0000256" key="1">
    <source>
        <dbReference type="SAM" id="SignalP"/>
    </source>
</evidence>
<keyword evidence="1" id="KW-0732">Signal</keyword>
<name>A0ABP7WQZ1_9ACTN</name>
<evidence type="ECO:0000313" key="3">
    <source>
        <dbReference type="Proteomes" id="UP001500683"/>
    </source>
</evidence>